<name>A0A497E576_UNCAE</name>
<sequence length="92" mass="10520">MPISFKEGDDDEMEEIKDIPNVPARIKQSREVTPLQGRGSNHKHKKEFAEEMKRYLKGKGKILPAASKEGKNKEIRKKVTEEGKGQFIDIKV</sequence>
<protein>
    <submittedName>
        <fullName evidence="2">Uncharacterized protein</fullName>
    </submittedName>
</protein>
<accession>A0A497E576</accession>
<evidence type="ECO:0000313" key="3">
    <source>
        <dbReference type="Proteomes" id="UP000279422"/>
    </source>
</evidence>
<evidence type="ECO:0000313" key="2">
    <source>
        <dbReference type="EMBL" id="RLE10190.1"/>
    </source>
</evidence>
<proteinExistence type="predicted"/>
<feature type="region of interest" description="Disordered" evidence="1">
    <location>
        <begin position="27"/>
        <end position="47"/>
    </location>
</feature>
<gene>
    <name evidence="2" type="ORF">DRJ00_02250</name>
</gene>
<dbReference type="AlphaFoldDB" id="A0A497E576"/>
<organism evidence="2 3">
    <name type="scientific">Aerophobetes bacterium</name>
    <dbReference type="NCBI Taxonomy" id="2030807"/>
    <lineage>
        <taxon>Bacteria</taxon>
        <taxon>Candidatus Aerophobota</taxon>
    </lineage>
</organism>
<reference evidence="2 3" key="1">
    <citation type="submission" date="2018-06" db="EMBL/GenBank/DDBJ databases">
        <title>Extensive metabolic versatility and redundancy in microbially diverse, dynamic hydrothermal sediments.</title>
        <authorList>
            <person name="Dombrowski N."/>
            <person name="Teske A."/>
            <person name="Baker B.J."/>
        </authorList>
    </citation>
    <scope>NUCLEOTIDE SEQUENCE [LARGE SCALE GENOMIC DNA]</scope>
    <source>
        <strain evidence="2">B47_G16</strain>
    </source>
</reference>
<comment type="caution">
    <text evidence="2">The sequence shown here is derived from an EMBL/GenBank/DDBJ whole genome shotgun (WGS) entry which is preliminary data.</text>
</comment>
<evidence type="ECO:0000256" key="1">
    <source>
        <dbReference type="SAM" id="MobiDB-lite"/>
    </source>
</evidence>
<dbReference type="Proteomes" id="UP000279422">
    <property type="component" value="Unassembled WGS sequence"/>
</dbReference>
<dbReference type="EMBL" id="QMPZ01000015">
    <property type="protein sequence ID" value="RLE10190.1"/>
    <property type="molecule type" value="Genomic_DNA"/>
</dbReference>